<evidence type="ECO:0000256" key="1">
    <source>
        <dbReference type="SAM" id="MobiDB-lite"/>
    </source>
</evidence>
<proteinExistence type="predicted"/>
<organism evidence="3">
    <name type="scientific">Volvox carteri f. nagariensis</name>
    <dbReference type="NCBI Taxonomy" id="3068"/>
    <lineage>
        <taxon>Eukaryota</taxon>
        <taxon>Viridiplantae</taxon>
        <taxon>Chlorophyta</taxon>
        <taxon>core chlorophytes</taxon>
        <taxon>Chlorophyceae</taxon>
        <taxon>CS clade</taxon>
        <taxon>Chlamydomonadales</taxon>
        <taxon>Volvocaceae</taxon>
        <taxon>Volvox</taxon>
    </lineage>
</organism>
<dbReference type="RefSeq" id="XP_002951657.1">
    <property type="nucleotide sequence ID" value="XM_002951611.1"/>
</dbReference>
<gene>
    <name evidence="2" type="ORF">VOLCADRAFT_92221</name>
</gene>
<name>D8TZ30_VOLCA</name>
<reference evidence="2 3" key="1">
    <citation type="journal article" date="2010" name="Science">
        <title>Genomic analysis of organismal complexity in the multicellular green alga Volvox carteri.</title>
        <authorList>
            <person name="Prochnik S.E."/>
            <person name="Umen J."/>
            <person name="Nedelcu A.M."/>
            <person name="Hallmann A."/>
            <person name="Miller S.M."/>
            <person name="Nishii I."/>
            <person name="Ferris P."/>
            <person name="Kuo A."/>
            <person name="Mitros T."/>
            <person name="Fritz-Laylin L.K."/>
            <person name="Hellsten U."/>
            <person name="Chapman J."/>
            <person name="Simakov O."/>
            <person name="Rensing S.A."/>
            <person name="Terry A."/>
            <person name="Pangilinan J."/>
            <person name="Kapitonov V."/>
            <person name="Jurka J."/>
            <person name="Salamov A."/>
            <person name="Shapiro H."/>
            <person name="Schmutz J."/>
            <person name="Grimwood J."/>
            <person name="Lindquist E."/>
            <person name="Lucas S."/>
            <person name="Grigoriev I.V."/>
            <person name="Schmitt R."/>
            <person name="Kirk D."/>
            <person name="Rokhsar D.S."/>
        </authorList>
    </citation>
    <scope>NUCLEOTIDE SEQUENCE [LARGE SCALE GENOMIC DNA]</scope>
    <source>
        <strain evidence="3">f. Nagariensis / Eve</strain>
    </source>
</reference>
<dbReference type="AlphaFoldDB" id="D8TZ30"/>
<feature type="region of interest" description="Disordered" evidence="1">
    <location>
        <begin position="201"/>
        <end position="305"/>
    </location>
</feature>
<accession>D8TZ30</accession>
<dbReference type="OrthoDB" id="550813at2759"/>
<feature type="compositionally biased region" description="Acidic residues" evidence="1">
    <location>
        <begin position="296"/>
        <end position="305"/>
    </location>
</feature>
<feature type="compositionally biased region" description="Gly residues" evidence="1">
    <location>
        <begin position="286"/>
        <end position="295"/>
    </location>
</feature>
<sequence length="663" mass="69692">MNCKHGKGTVAAGSTQSPLFWSKACFCSSQQKATPTARTAAARFGRGGIAEEAAAKDPPFSQPAKPTESTDDGGSTQYRQAQHEQPQQQRRQQQRRRQFGPEPPPPSDPAGVGSRTSMAEKGPAPSVTSPSPPTGRTGGVAEAAAAAAATAPKRRGRPPKAKASEVSIAGPAPPPPPQQPAQSSATIPLAEAAAAVAAAIVPETSSNSSSSGSSERRSFGPEPPSPSPPPRSDGGDGMPFPFTLPEDPRQLNADDILDLPLPDPRVGERFRLGGDLSELEELGEAAGVGGASSGGDDGDGADDDADLDYDELIALAGRVDAASYVARAFERAKQGLDPVPDPALRDVEAEVEAPAAPPSRNVGVEGRRNTDDDADDDTATAAAAPPSPQPPLLDAVYVDDEVEDYGGNAPGGGGGTAEEAQVAAQRRVALLVDLLAASGAELEAKLEAAAPEVDEQLLALLERRYTAALTLRQDAAAVERIATLYRALRYMYERRTSSPAERLLDDVLGILGDVELQPEQERRRGEAAARLRNAFTGGMLDVDVFTAAEALAEGRQAAAEALAGEQVSLESFKAEAMGLLDHARRVQQDTTSSLETIEMEVARLRSDEPVTLEGREWRVRLEQVRLARQALAEREQSISALEEVLLLTRAVELQILTGRLEGI</sequence>
<dbReference type="KEGG" id="vcn:VOLCADRAFT_92221"/>
<feature type="region of interest" description="Disordered" evidence="1">
    <location>
        <begin position="28"/>
        <end position="188"/>
    </location>
</feature>
<feature type="compositionally biased region" description="Low complexity" evidence="1">
    <location>
        <begin position="139"/>
        <end position="151"/>
    </location>
</feature>
<evidence type="ECO:0000313" key="2">
    <source>
        <dbReference type="EMBL" id="EFJ47108.1"/>
    </source>
</evidence>
<protein>
    <submittedName>
        <fullName evidence="2">Uncharacterized protein</fullName>
    </submittedName>
</protein>
<feature type="compositionally biased region" description="Low complexity" evidence="1">
    <location>
        <begin position="33"/>
        <end position="44"/>
    </location>
</feature>
<feature type="compositionally biased region" description="Low complexity" evidence="1">
    <location>
        <begin position="201"/>
        <end position="213"/>
    </location>
</feature>
<dbReference type="Proteomes" id="UP000001058">
    <property type="component" value="Unassembled WGS sequence"/>
</dbReference>
<feature type="compositionally biased region" description="Low complexity" evidence="1">
    <location>
        <begin position="77"/>
        <end position="91"/>
    </location>
</feature>
<dbReference type="InParanoid" id="D8TZ30"/>
<dbReference type="EMBL" id="GL378346">
    <property type="protein sequence ID" value="EFJ47108.1"/>
    <property type="molecule type" value="Genomic_DNA"/>
</dbReference>
<dbReference type="GeneID" id="9615838"/>
<evidence type="ECO:0000313" key="3">
    <source>
        <dbReference type="Proteomes" id="UP000001058"/>
    </source>
</evidence>
<feature type="region of interest" description="Disordered" evidence="1">
    <location>
        <begin position="350"/>
        <end position="393"/>
    </location>
</feature>
<feature type="compositionally biased region" description="Pro residues" evidence="1">
    <location>
        <begin position="221"/>
        <end position="231"/>
    </location>
</feature>
<keyword evidence="3" id="KW-1185">Reference proteome</keyword>